<keyword evidence="1" id="KW-0472">Membrane</keyword>
<protein>
    <recommendedName>
        <fullName evidence="4">DUF4400 domain-containing protein</fullName>
    </recommendedName>
</protein>
<evidence type="ECO:0000256" key="1">
    <source>
        <dbReference type="SAM" id="Phobius"/>
    </source>
</evidence>
<feature type="transmembrane region" description="Helical" evidence="1">
    <location>
        <begin position="176"/>
        <end position="194"/>
    </location>
</feature>
<keyword evidence="1" id="KW-0812">Transmembrane</keyword>
<accession>A0ABP7TW36</accession>
<reference evidence="3" key="1">
    <citation type="journal article" date="2019" name="Int. J. Syst. Evol. Microbiol.">
        <title>The Global Catalogue of Microorganisms (GCM) 10K type strain sequencing project: providing services to taxonomists for standard genome sequencing and annotation.</title>
        <authorList>
            <consortium name="The Broad Institute Genomics Platform"/>
            <consortium name="The Broad Institute Genome Sequencing Center for Infectious Disease"/>
            <person name="Wu L."/>
            <person name="Ma J."/>
        </authorList>
    </citation>
    <scope>NUCLEOTIDE SEQUENCE [LARGE SCALE GENOMIC DNA]</scope>
    <source>
        <strain evidence="3">JCM 17225</strain>
    </source>
</reference>
<keyword evidence="1" id="KW-1133">Transmembrane helix</keyword>
<evidence type="ECO:0000313" key="3">
    <source>
        <dbReference type="Proteomes" id="UP001501469"/>
    </source>
</evidence>
<organism evidence="2 3">
    <name type="scientific">Hymenobacter glaciei</name>
    <dbReference type="NCBI Taxonomy" id="877209"/>
    <lineage>
        <taxon>Bacteria</taxon>
        <taxon>Pseudomonadati</taxon>
        <taxon>Bacteroidota</taxon>
        <taxon>Cytophagia</taxon>
        <taxon>Cytophagales</taxon>
        <taxon>Hymenobacteraceae</taxon>
        <taxon>Hymenobacter</taxon>
    </lineage>
</organism>
<sequence length="230" mass="24980">MVPLLVMGVYMAWNQQRTGYFHFSSITEINLLHYNAAGVVRQLEGPAAEESWVAQVLREADAKADFAARQQVIQQKSEAVLLAHPWVYARQHLTGMVAFFLDPGRFDISEFLGLEPLKGGGLLAQVRTGGLWGAVRQLPLGQLAALLVVLLANTTRVVLAAWGFCQLGRGPREWQVARWLAVGLLVYLALLTGPLGAARFLMPAWPLLLGLALMGMRGPAAKLTANGASL</sequence>
<comment type="caution">
    <text evidence="2">The sequence shown here is derived from an EMBL/GenBank/DDBJ whole genome shotgun (WGS) entry which is preliminary data.</text>
</comment>
<dbReference type="Proteomes" id="UP001501469">
    <property type="component" value="Unassembled WGS sequence"/>
</dbReference>
<keyword evidence="3" id="KW-1185">Reference proteome</keyword>
<feature type="transmembrane region" description="Helical" evidence="1">
    <location>
        <begin position="143"/>
        <end position="164"/>
    </location>
</feature>
<name>A0ABP7TW36_9BACT</name>
<evidence type="ECO:0008006" key="4">
    <source>
        <dbReference type="Google" id="ProtNLM"/>
    </source>
</evidence>
<dbReference type="EMBL" id="BAABDK010000013">
    <property type="protein sequence ID" value="GAA4032069.1"/>
    <property type="molecule type" value="Genomic_DNA"/>
</dbReference>
<proteinExistence type="predicted"/>
<gene>
    <name evidence="2" type="ORF">GCM10022409_15370</name>
</gene>
<evidence type="ECO:0000313" key="2">
    <source>
        <dbReference type="EMBL" id="GAA4032069.1"/>
    </source>
</evidence>